<proteinExistence type="predicted"/>
<reference evidence="1" key="1">
    <citation type="journal article" date="2010" name="Nature">
        <title>The sequence and de novo assembly of the giant panda genome.</title>
        <authorList>
            <person name="Li R."/>
            <person name="Fan W."/>
            <person name="Tian G."/>
            <person name="Zhu H."/>
            <person name="He L."/>
            <person name="Cai J."/>
            <person name="Huang Q."/>
            <person name="Cai Q."/>
            <person name="Li B."/>
            <person name="Bai Y."/>
            <person name="Zhang Z."/>
            <person name="Zhang Y."/>
            <person name="Wang W."/>
            <person name="Li J."/>
            <person name="Wei F."/>
            <person name="Li H."/>
            <person name="Jian M."/>
            <person name="Li J."/>
            <person name="Zhang Z."/>
            <person name="Nielsen R."/>
            <person name="Li D."/>
            <person name="Gu W."/>
            <person name="Yang Z."/>
            <person name="Xuan Z."/>
            <person name="Ryder O.A."/>
            <person name="Leung F.C."/>
            <person name="Zhou Y."/>
            <person name="Cao J."/>
            <person name="Sun X."/>
            <person name="Fu Y."/>
            <person name="Fang X."/>
            <person name="Guo X."/>
            <person name="Wang B."/>
            <person name="Hou R."/>
            <person name="Shen F."/>
            <person name="Mu B."/>
            <person name="Ni P."/>
            <person name="Lin R."/>
            <person name="Qian W."/>
            <person name="Wang G."/>
            <person name="Yu C."/>
            <person name="Nie W."/>
            <person name="Wang J."/>
            <person name="Wu Z."/>
            <person name="Liang H."/>
            <person name="Min J."/>
            <person name="Wu Q."/>
            <person name="Cheng S."/>
            <person name="Ruan J."/>
            <person name="Wang M."/>
            <person name="Shi Z."/>
            <person name="Wen M."/>
            <person name="Liu B."/>
            <person name="Ren X."/>
            <person name="Zheng H."/>
            <person name="Dong D."/>
            <person name="Cook K."/>
            <person name="Shan G."/>
            <person name="Zhang H."/>
            <person name="Kosiol C."/>
            <person name="Xie X."/>
            <person name="Lu Z."/>
            <person name="Zheng H."/>
            <person name="Li Y."/>
            <person name="Steiner C.C."/>
            <person name="Lam T.T."/>
            <person name="Lin S."/>
            <person name="Zhang Q."/>
            <person name="Li G."/>
            <person name="Tian J."/>
            <person name="Gong T."/>
            <person name="Liu H."/>
            <person name="Zhang D."/>
            <person name="Fang L."/>
            <person name="Ye C."/>
            <person name="Zhang J."/>
            <person name="Hu W."/>
            <person name="Xu A."/>
            <person name="Ren Y."/>
            <person name="Zhang G."/>
            <person name="Bruford M.W."/>
            <person name="Li Q."/>
            <person name="Ma L."/>
            <person name="Guo Y."/>
            <person name="An N."/>
            <person name="Hu Y."/>
            <person name="Zheng Y."/>
            <person name="Shi Y."/>
            <person name="Li Z."/>
            <person name="Liu Q."/>
            <person name="Chen Y."/>
            <person name="Zhao J."/>
            <person name="Qu N."/>
            <person name="Zhao S."/>
            <person name="Tian F."/>
            <person name="Wang X."/>
            <person name="Wang H."/>
            <person name="Xu L."/>
            <person name="Liu X."/>
            <person name="Vinar T."/>
            <person name="Wang Y."/>
            <person name="Lam T.W."/>
            <person name="Yiu S.M."/>
            <person name="Liu S."/>
            <person name="Zhang H."/>
            <person name="Li D."/>
            <person name="Huang Y."/>
            <person name="Wang X."/>
            <person name="Yang G."/>
            <person name="Jiang Z."/>
            <person name="Wang J."/>
            <person name="Qin N."/>
            <person name="Li L."/>
            <person name="Li J."/>
            <person name="Bolund L."/>
            <person name="Kristiansen K."/>
            <person name="Wong G.K."/>
            <person name="Olson M."/>
            <person name="Zhang X."/>
            <person name="Li S."/>
            <person name="Yang H."/>
            <person name="Wang J."/>
            <person name="Wang J."/>
        </authorList>
    </citation>
    <scope>NUCLEOTIDE SEQUENCE [LARGE SCALE GENOMIC DNA]</scope>
</reference>
<dbReference type="InParanoid" id="D2I8S6"/>
<feature type="non-terminal residue" evidence="1">
    <location>
        <position position="1"/>
    </location>
</feature>
<dbReference type="AlphaFoldDB" id="D2I8S6"/>
<protein>
    <submittedName>
        <fullName evidence="1">Uncharacterized protein</fullName>
    </submittedName>
</protein>
<dbReference type="Pfam" id="PF17695">
    <property type="entry name" value="DUF5541"/>
    <property type="match status" value="1"/>
</dbReference>
<dbReference type="EMBL" id="GL204247">
    <property type="protein sequence ID" value="EFB12825.1"/>
    <property type="molecule type" value="Genomic_DNA"/>
</dbReference>
<gene>
    <name evidence="1" type="ORF">PANDA_022526</name>
</gene>
<accession>D2I8S6</accession>
<evidence type="ECO:0000313" key="1">
    <source>
        <dbReference type="EMBL" id="EFB12825.1"/>
    </source>
</evidence>
<name>D2I8S6_AILME</name>
<organism evidence="1">
    <name type="scientific">Ailuropoda melanoleuca</name>
    <name type="common">Giant panda</name>
    <dbReference type="NCBI Taxonomy" id="9646"/>
    <lineage>
        <taxon>Eukaryota</taxon>
        <taxon>Metazoa</taxon>
        <taxon>Chordata</taxon>
        <taxon>Craniata</taxon>
        <taxon>Vertebrata</taxon>
        <taxon>Euteleostomi</taxon>
        <taxon>Mammalia</taxon>
        <taxon>Eutheria</taxon>
        <taxon>Laurasiatheria</taxon>
        <taxon>Carnivora</taxon>
        <taxon>Caniformia</taxon>
        <taxon>Ursidae</taxon>
        <taxon>Ailuropoda</taxon>
    </lineage>
</organism>
<feature type="non-terminal residue" evidence="1">
    <location>
        <position position="31"/>
    </location>
</feature>
<dbReference type="InterPro" id="IPR041240">
    <property type="entry name" value="DUF5541"/>
</dbReference>
<sequence>DGHHFQHPAGDRDPYGILCLQAHSASVTAEQ</sequence>